<feature type="signal peptide" evidence="2">
    <location>
        <begin position="1"/>
        <end position="19"/>
    </location>
</feature>
<reference evidence="3" key="1">
    <citation type="submission" date="2022-10" db="EMBL/GenBank/DDBJ databases">
        <authorList>
            <person name="Chen Y."/>
            <person name="Dougan E. K."/>
            <person name="Chan C."/>
            <person name="Rhodes N."/>
            <person name="Thang M."/>
        </authorList>
    </citation>
    <scope>NUCLEOTIDE SEQUENCE</scope>
</reference>
<dbReference type="AlphaFoldDB" id="A0A9P1CYL5"/>
<keyword evidence="2" id="KW-0732">Signal</keyword>
<dbReference type="EMBL" id="CAMXCT010002879">
    <property type="protein sequence ID" value="CAI4001042.1"/>
    <property type="molecule type" value="Genomic_DNA"/>
</dbReference>
<feature type="region of interest" description="Disordered" evidence="1">
    <location>
        <begin position="574"/>
        <end position="594"/>
    </location>
</feature>
<dbReference type="EMBL" id="CAMXCT030002879">
    <property type="protein sequence ID" value="CAL4788354.1"/>
    <property type="molecule type" value="Genomic_DNA"/>
</dbReference>
<evidence type="ECO:0000313" key="5">
    <source>
        <dbReference type="Proteomes" id="UP001152797"/>
    </source>
</evidence>
<feature type="chain" id="PRO_5043270886" evidence="2">
    <location>
        <begin position="20"/>
        <end position="648"/>
    </location>
</feature>
<name>A0A9P1CYL5_9DINO</name>
<sequence length="648" mass="72145">MPFRLRHVCLALPLPLVTSGWLECQAEFGEAPGKGRKGRAVAPQPPPERPGERGLPRLGARILDLRHTFEFLSTGASLVRLQLEDFQWLKGVDPDLRTGFNALLQGRLGKSCCMAVDDVLSRSWELQVASERLRLLQTQRSALVEELLALKPAAGVLCNRNVVDSHAWHRKKASKFELQELWRRFFAQRKVLVILGDDFSAKDLERLRTLTAAASSAARYVTLEELRDGVAGRGEPVHCHCTCEYSVWVELLKGLVWISIALFFYTQRVIGWLWERRWPCVLTSDPSHERPVVGEAAEVIHFSSEGSRVFICYDLPPPALWHERYILSACACGRGWHIVLTPDRDVFPELISLENEDIAGYRLGDGIQLPVGLTGDNTYRFRNLPGPDEMAQLLRDARHAGLALAFPPGAGGALAAPAAGVQAPAQPVDDGSKWVIVETGDDRRRGDEVTLDGTEILRDTVGLKQAVGNWYAIRKLPSNDLTLYPGREASADARLLGLTFAGTTREERQWRDVAKESHEEKIEDSWGVQEHDNLSKIIDRLGRYDGLDLANIAGAELIFRRLQLIEYFYSEKGPGGGKGSGKGEKKDKKSDDGNYKAEAAVFAGSHREFGDTMVAPELLDYVSKEIEKDASVMKQVRKAREERQAAAK</sequence>
<evidence type="ECO:0000256" key="1">
    <source>
        <dbReference type="SAM" id="MobiDB-lite"/>
    </source>
</evidence>
<keyword evidence="5" id="KW-1185">Reference proteome</keyword>
<gene>
    <name evidence="3" type="ORF">C1SCF055_LOCUS27119</name>
</gene>
<reference evidence="4" key="2">
    <citation type="submission" date="2024-04" db="EMBL/GenBank/DDBJ databases">
        <authorList>
            <person name="Chen Y."/>
            <person name="Shah S."/>
            <person name="Dougan E. K."/>
            <person name="Thang M."/>
            <person name="Chan C."/>
        </authorList>
    </citation>
    <scope>NUCLEOTIDE SEQUENCE [LARGE SCALE GENOMIC DNA]</scope>
</reference>
<feature type="region of interest" description="Disordered" evidence="1">
    <location>
        <begin position="31"/>
        <end position="55"/>
    </location>
</feature>
<comment type="caution">
    <text evidence="3">The sequence shown here is derived from an EMBL/GenBank/DDBJ whole genome shotgun (WGS) entry which is preliminary data.</text>
</comment>
<accession>A0A9P1CYL5</accession>
<dbReference type="OrthoDB" id="448247at2759"/>
<evidence type="ECO:0000313" key="4">
    <source>
        <dbReference type="EMBL" id="CAL1154417.1"/>
    </source>
</evidence>
<organism evidence="3">
    <name type="scientific">Cladocopium goreaui</name>
    <dbReference type="NCBI Taxonomy" id="2562237"/>
    <lineage>
        <taxon>Eukaryota</taxon>
        <taxon>Sar</taxon>
        <taxon>Alveolata</taxon>
        <taxon>Dinophyceae</taxon>
        <taxon>Suessiales</taxon>
        <taxon>Symbiodiniaceae</taxon>
        <taxon>Cladocopium</taxon>
    </lineage>
</organism>
<evidence type="ECO:0000313" key="3">
    <source>
        <dbReference type="EMBL" id="CAI4001042.1"/>
    </source>
</evidence>
<feature type="compositionally biased region" description="Basic and acidic residues" evidence="1">
    <location>
        <begin position="581"/>
        <end position="594"/>
    </location>
</feature>
<proteinExistence type="predicted"/>
<protein>
    <submittedName>
        <fullName evidence="3">Uncharacterized protein</fullName>
    </submittedName>
</protein>
<evidence type="ECO:0000256" key="2">
    <source>
        <dbReference type="SAM" id="SignalP"/>
    </source>
</evidence>
<dbReference type="Proteomes" id="UP001152797">
    <property type="component" value="Unassembled WGS sequence"/>
</dbReference>
<dbReference type="EMBL" id="CAMXCT020002879">
    <property type="protein sequence ID" value="CAL1154417.1"/>
    <property type="molecule type" value="Genomic_DNA"/>
</dbReference>